<sequence>MSYIGKKEKQKFTQKMKSFFIQHTTYGIRYTKYGFGLIEIVIASAIIGTALASLSGVLISAFRMSVADASRAQATFLAEEGVEAVRLSRDTGWQANIAPLLVGTLYYPVFDTEAGAWTLETENPGLIDETFSRTIVVGDVFRRESDDAIAPDGEPGATFLDEGTLRATSLVGWQTSSSTEKVELMTFVADIYAN</sequence>
<protein>
    <submittedName>
        <fullName evidence="2">Uncharacterized protein</fullName>
    </submittedName>
</protein>
<evidence type="ECO:0000256" key="1">
    <source>
        <dbReference type="SAM" id="Phobius"/>
    </source>
</evidence>
<dbReference type="EMBL" id="MHLN01000026">
    <property type="protein sequence ID" value="OGZ11086.1"/>
    <property type="molecule type" value="Genomic_DNA"/>
</dbReference>
<proteinExistence type="predicted"/>
<organism evidence="2 3">
    <name type="scientific">Candidatus Lloydbacteria bacterium RIFCSPHIGHO2_02_FULL_51_22</name>
    <dbReference type="NCBI Taxonomy" id="1798663"/>
    <lineage>
        <taxon>Bacteria</taxon>
        <taxon>Candidatus Lloydiibacteriota</taxon>
    </lineage>
</organism>
<feature type="transmembrane region" description="Helical" evidence="1">
    <location>
        <begin position="40"/>
        <end position="62"/>
    </location>
</feature>
<reference evidence="2 3" key="1">
    <citation type="journal article" date="2016" name="Nat. Commun.">
        <title>Thousands of microbial genomes shed light on interconnected biogeochemical processes in an aquifer system.</title>
        <authorList>
            <person name="Anantharaman K."/>
            <person name="Brown C.T."/>
            <person name="Hug L.A."/>
            <person name="Sharon I."/>
            <person name="Castelle C.J."/>
            <person name="Probst A.J."/>
            <person name="Thomas B.C."/>
            <person name="Singh A."/>
            <person name="Wilkins M.J."/>
            <person name="Karaoz U."/>
            <person name="Brodie E.L."/>
            <person name="Williams K.H."/>
            <person name="Hubbard S.S."/>
            <person name="Banfield J.F."/>
        </authorList>
    </citation>
    <scope>NUCLEOTIDE SEQUENCE [LARGE SCALE GENOMIC DNA]</scope>
</reference>
<dbReference type="InterPro" id="IPR012902">
    <property type="entry name" value="N_methyl_site"/>
</dbReference>
<accession>A0A1G2DBW1</accession>
<keyword evidence="1" id="KW-0472">Membrane</keyword>
<dbReference type="NCBIfam" id="TIGR02532">
    <property type="entry name" value="IV_pilin_GFxxxE"/>
    <property type="match status" value="1"/>
</dbReference>
<keyword evidence="1" id="KW-0812">Transmembrane</keyword>
<name>A0A1G2DBW1_9BACT</name>
<dbReference type="Proteomes" id="UP000178099">
    <property type="component" value="Unassembled WGS sequence"/>
</dbReference>
<dbReference type="AlphaFoldDB" id="A0A1G2DBW1"/>
<comment type="caution">
    <text evidence="2">The sequence shown here is derived from an EMBL/GenBank/DDBJ whole genome shotgun (WGS) entry which is preliminary data.</text>
</comment>
<keyword evidence="1" id="KW-1133">Transmembrane helix</keyword>
<evidence type="ECO:0000313" key="3">
    <source>
        <dbReference type="Proteomes" id="UP000178099"/>
    </source>
</evidence>
<gene>
    <name evidence="2" type="ORF">A3D67_01075</name>
</gene>
<evidence type="ECO:0000313" key="2">
    <source>
        <dbReference type="EMBL" id="OGZ11086.1"/>
    </source>
</evidence>